<evidence type="ECO:0000313" key="3">
    <source>
        <dbReference type="Proteomes" id="UP001189429"/>
    </source>
</evidence>
<dbReference type="EMBL" id="CAUYUJ010004640">
    <property type="protein sequence ID" value="CAK0810367.1"/>
    <property type="molecule type" value="Genomic_DNA"/>
</dbReference>
<evidence type="ECO:0000256" key="1">
    <source>
        <dbReference type="SAM" id="MobiDB-lite"/>
    </source>
</evidence>
<comment type="caution">
    <text evidence="2">The sequence shown here is derived from an EMBL/GenBank/DDBJ whole genome shotgun (WGS) entry which is preliminary data.</text>
</comment>
<accession>A0ABN9QWJ4</accession>
<organism evidence="2 3">
    <name type="scientific">Prorocentrum cordatum</name>
    <dbReference type="NCBI Taxonomy" id="2364126"/>
    <lineage>
        <taxon>Eukaryota</taxon>
        <taxon>Sar</taxon>
        <taxon>Alveolata</taxon>
        <taxon>Dinophyceae</taxon>
        <taxon>Prorocentrales</taxon>
        <taxon>Prorocentraceae</taxon>
        <taxon>Prorocentrum</taxon>
    </lineage>
</organism>
<sequence>MSQDRPGRRAGPRKEEGGPGGSGEAFDVAREVCGMALCRWVYVHHLSRQAAGTQSARRAASPAESVEEKAEKTEEEEEGERGSAWMKCVSFWAQASCTSSEVQAALFCSPSSSKAWSPLLLCSEGWGVFRLDGARRRSAQLHAPKDLQR</sequence>
<name>A0ABN9QWJ4_9DINO</name>
<gene>
    <name evidence="2" type="ORF">PCOR1329_LOCUS15356</name>
</gene>
<keyword evidence="3" id="KW-1185">Reference proteome</keyword>
<feature type="region of interest" description="Disordered" evidence="1">
    <location>
        <begin position="1"/>
        <end position="25"/>
    </location>
</feature>
<dbReference type="Proteomes" id="UP001189429">
    <property type="component" value="Unassembled WGS sequence"/>
</dbReference>
<protein>
    <submittedName>
        <fullName evidence="2">Uncharacterized protein</fullName>
    </submittedName>
</protein>
<reference evidence="2" key="1">
    <citation type="submission" date="2023-10" db="EMBL/GenBank/DDBJ databases">
        <authorList>
            <person name="Chen Y."/>
            <person name="Shah S."/>
            <person name="Dougan E. K."/>
            <person name="Thang M."/>
            <person name="Chan C."/>
        </authorList>
    </citation>
    <scope>NUCLEOTIDE SEQUENCE [LARGE SCALE GENOMIC DNA]</scope>
</reference>
<evidence type="ECO:0000313" key="2">
    <source>
        <dbReference type="EMBL" id="CAK0810367.1"/>
    </source>
</evidence>
<feature type="region of interest" description="Disordered" evidence="1">
    <location>
        <begin position="48"/>
        <end position="82"/>
    </location>
</feature>
<proteinExistence type="predicted"/>